<evidence type="ECO:0000256" key="4">
    <source>
        <dbReference type="SAM" id="Coils"/>
    </source>
</evidence>
<dbReference type="PROSITE" id="PS50005">
    <property type="entry name" value="TPR"/>
    <property type="match status" value="4"/>
</dbReference>
<dbReference type="SUPFAM" id="SSF81901">
    <property type="entry name" value="HCP-like"/>
    <property type="match status" value="1"/>
</dbReference>
<dbReference type="SUPFAM" id="SSF48452">
    <property type="entry name" value="TPR-like"/>
    <property type="match status" value="3"/>
</dbReference>
<feature type="repeat" description="TPR" evidence="3">
    <location>
        <begin position="553"/>
        <end position="586"/>
    </location>
</feature>
<accession>A0AAW1PL31</accession>
<evidence type="ECO:0000256" key="5">
    <source>
        <dbReference type="SAM" id="MobiDB-lite"/>
    </source>
</evidence>
<dbReference type="InterPro" id="IPR019734">
    <property type="entry name" value="TPR_rpt"/>
</dbReference>
<dbReference type="InterPro" id="IPR011990">
    <property type="entry name" value="TPR-like_helical_dom_sf"/>
</dbReference>
<dbReference type="GO" id="GO:0000993">
    <property type="term" value="F:RNA polymerase II complex binding"/>
    <property type="evidence" value="ECO:0007669"/>
    <property type="project" value="TreeGrafter"/>
</dbReference>
<keyword evidence="2 3" id="KW-0802">TPR repeat</keyword>
<dbReference type="Gene3D" id="1.25.40.10">
    <property type="entry name" value="Tetratricopeptide repeat domain"/>
    <property type="match status" value="4"/>
</dbReference>
<dbReference type="GO" id="GO:0016593">
    <property type="term" value="C:Cdc73/Paf1 complex"/>
    <property type="evidence" value="ECO:0007669"/>
    <property type="project" value="TreeGrafter"/>
</dbReference>
<name>A0AAW1PL31_9CHLO</name>
<keyword evidence="7" id="KW-1185">Reference proteome</keyword>
<keyword evidence="4" id="KW-0175">Coiled coil</keyword>
<dbReference type="InterPro" id="IPR031101">
    <property type="entry name" value="Ctr9"/>
</dbReference>
<feature type="repeat" description="TPR" evidence="3">
    <location>
        <begin position="206"/>
        <end position="239"/>
    </location>
</feature>
<feature type="compositionally biased region" description="Acidic residues" evidence="5">
    <location>
        <begin position="959"/>
        <end position="973"/>
    </location>
</feature>
<sequence>MDVDNHNYIHIPITDSEEVVSVPLDQLPDDPDELLGILKAEIAPLSLWLDIAKVYLSQGRIDQYLTVLNEGTSPEVEEYFGDKVKFERIQFLCALAAYYTALGKAEKDRVARNEAFTKANGFWSKARHVDYNEQLPYIAAGQLALAKGDIPGAKREFTRAISMKHNGQTNISGLLAMANIHFNEGNNVEALAMYRKALVEHPGCPPEVRLGLAAANYRLGRFDKAKAAYERVLQLDPVSADALLGLAVLSFNGKDADRGYREGLQYLCRAYSSDPGNPAVLNLLAHCCLMRKEYSKARRLAATALESAGVERMRAQCLTYMARASHALGDMREAFRCYQQASQLDPKLPLPMLGLAQLNLLQGEHVNAVSLLEKSLAEVPSWDDALTVLGHVYPQMPAKGAKAVDHFRTAAAKPGASCQVWEMLGELLAGTDPAAALAAYKKSLELARREAAKKPEANGHAEANGLAEAAGQLTPKLLNNAAVLHMRAGELQQALALMTEALQAASGGMGAGFSAGAQVTMGYNLARLREACHDTKAAESDYKGILEQFPGYVDCYLRLACMERQRGRFAHAIEWVEKALKVDEHNSDARVLLAALHIDKKDYPEGDKLLKAILAHPDTKHDAYAKLCMGNLFLDTAPSDRKKGDSQARAERNLKMAAEQYKQVLQTAPGNLYAANGIGAVLAEQGSFGNAREIFQRVQETAAASEGFLQMPDTAVNLASLHLAQEQYQAAVQLYNSTLKKHFHNNNARILLYLARAHYDADNLMEAKSALLRAMHLDPSDHKLGFNTALTMQEFAVRTLRKKRPEGDPNKLAEFDLAVGQLTDAGRFFGVFRGLGSAKSGIDSKRLDAHIAFCTDTLNRAQAHLEQARKEQALVEAKRAQSLAALEAAARQREAVAAEKAAAERRAGEERERRAKQQAEKLARLKEEWRDKAVMAAAAEEGDAAKLDKKKRKKTLDDAVNDLFEEEEDDGDYDPNQAAGGEPGGEPDFDEARLKGTGLLSSDEEDDEGLEVANDEEQEAAPSKAAPGSQPEAASSAPRSRLKRHREQDDGAEPDMGLADAGLEDDSGPVKRGRKAVLEDSDEEDEQPAGRPAALDQDQDPDVDVEGDAGEEEADKPSNAKVVEDLFGSDDDE</sequence>
<dbReference type="EMBL" id="JALJOR010000010">
    <property type="protein sequence ID" value="KAK9810525.1"/>
    <property type="molecule type" value="Genomic_DNA"/>
</dbReference>
<dbReference type="Proteomes" id="UP001489004">
    <property type="component" value="Unassembled WGS sequence"/>
</dbReference>
<keyword evidence="1" id="KW-0677">Repeat</keyword>
<evidence type="ECO:0000313" key="6">
    <source>
        <dbReference type="EMBL" id="KAK9810525.1"/>
    </source>
</evidence>
<feature type="coiled-coil region" evidence="4">
    <location>
        <begin position="851"/>
        <end position="932"/>
    </location>
</feature>
<feature type="compositionally biased region" description="Basic and acidic residues" evidence="5">
    <location>
        <begin position="1115"/>
        <end position="1124"/>
    </location>
</feature>
<gene>
    <name evidence="6" type="ORF">WJX72_012163</name>
</gene>
<dbReference type="PANTHER" id="PTHR14027">
    <property type="entry name" value="RNA POLYMERASE-ASSOCIATED PROTEIN CTR9"/>
    <property type="match status" value="1"/>
</dbReference>
<evidence type="ECO:0000256" key="2">
    <source>
        <dbReference type="ARBA" id="ARBA00022803"/>
    </source>
</evidence>
<evidence type="ECO:0000256" key="1">
    <source>
        <dbReference type="ARBA" id="ARBA00022737"/>
    </source>
</evidence>
<evidence type="ECO:0000313" key="7">
    <source>
        <dbReference type="Proteomes" id="UP001489004"/>
    </source>
</evidence>
<feature type="repeat" description="TPR" evidence="3">
    <location>
        <begin position="748"/>
        <end position="781"/>
    </location>
</feature>
<feature type="compositionally biased region" description="Acidic residues" evidence="5">
    <location>
        <begin position="1097"/>
        <end position="1114"/>
    </location>
</feature>
<feature type="repeat" description="TPR" evidence="3">
    <location>
        <begin position="315"/>
        <end position="348"/>
    </location>
</feature>
<protein>
    <recommendedName>
        <fullName evidence="8">RNA polymerase-associated protein CTR9</fullName>
    </recommendedName>
</protein>
<organism evidence="6 7">
    <name type="scientific">[Myrmecia] bisecta</name>
    <dbReference type="NCBI Taxonomy" id="41462"/>
    <lineage>
        <taxon>Eukaryota</taxon>
        <taxon>Viridiplantae</taxon>
        <taxon>Chlorophyta</taxon>
        <taxon>core chlorophytes</taxon>
        <taxon>Trebouxiophyceae</taxon>
        <taxon>Trebouxiales</taxon>
        <taxon>Trebouxiaceae</taxon>
        <taxon>Myrmecia</taxon>
    </lineage>
</organism>
<dbReference type="PANTHER" id="PTHR14027:SF2">
    <property type="entry name" value="RNA POLYMERASE-ASSOCIATED PROTEIN CTR9 HOMOLOG"/>
    <property type="match status" value="1"/>
</dbReference>
<dbReference type="Pfam" id="PF14559">
    <property type="entry name" value="TPR_19"/>
    <property type="match status" value="4"/>
</dbReference>
<dbReference type="AlphaFoldDB" id="A0AAW1PL31"/>
<feature type="region of interest" description="Disordered" evidence="5">
    <location>
        <begin position="939"/>
        <end position="1133"/>
    </location>
</feature>
<dbReference type="GO" id="GO:0006368">
    <property type="term" value="P:transcription elongation by RNA polymerase II"/>
    <property type="evidence" value="ECO:0007669"/>
    <property type="project" value="TreeGrafter"/>
</dbReference>
<dbReference type="GO" id="GO:0006355">
    <property type="term" value="P:regulation of DNA-templated transcription"/>
    <property type="evidence" value="ECO:0007669"/>
    <property type="project" value="InterPro"/>
</dbReference>
<reference evidence="6 7" key="1">
    <citation type="journal article" date="2024" name="Nat. Commun.">
        <title>Phylogenomics reveals the evolutionary origins of lichenization in chlorophyte algae.</title>
        <authorList>
            <person name="Puginier C."/>
            <person name="Libourel C."/>
            <person name="Otte J."/>
            <person name="Skaloud P."/>
            <person name="Haon M."/>
            <person name="Grisel S."/>
            <person name="Petersen M."/>
            <person name="Berrin J.G."/>
            <person name="Delaux P.M."/>
            <person name="Dal Grande F."/>
            <person name="Keller J."/>
        </authorList>
    </citation>
    <scope>NUCLEOTIDE SEQUENCE [LARGE SCALE GENOMIC DNA]</scope>
    <source>
        <strain evidence="6 7">SAG 2043</strain>
    </source>
</reference>
<evidence type="ECO:0008006" key="8">
    <source>
        <dbReference type="Google" id="ProtNLM"/>
    </source>
</evidence>
<feature type="compositionally biased region" description="Acidic residues" evidence="5">
    <location>
        <begin position="1002"/>
        <end position="1019"/>
    </location>
</feature>
<proteinExistence type="predicted"/>
<dbReference type="SMART" id="SM00028">
    <property type="entry name" value="TPR"/>
    <property type="match status" value="11"/>
</dbReference>
<evidence type="ECO:0000256" key="3">
    <source>
        <dbReference type="PROSITE-ProRule" id="PRU00339"/>
    </source>
</evidence>
<dbReference type="Pfam" id="PF13432">
    <property type="entry name" value="TPR_16"/>
    <property type="match status" value="1"/>
</dbReference>
<comment type="caution">
    <text evidence="6">The sequence shown here is derived from an EMBL/GenBank/DDBJ whole genome shotgun (WGS) entry which is preliminary data.</text>
</comment>